<feature type="transmembrane region" description="Helical" evidence="1">
    <location>
        <begin position="90"/>
        <end position="110"/>
    </location>
</feature>
<name>A0A9X7INR1_9MYCO</name>
<gene>
    <name evidence="3" type="ORF">C5U48_10755</name>
</gene>
<feature type="transmembrane region" description="Helical" evidence="1">
    <location>
        <begin position="59"/>
        <end position="84"/>
    </location>
</feature>
<proteinExistence type="predicted"/>
<feature type="domain" description="Fatty acid desaturase" evidence="2">
    <location>
        <begin position="92"/>
        <end position="328"/>
    </location>
</feature>
<dbReference type="InterPro" id="IPR005804">
    <property type="entry name" value="FA_desaturase_dom"/>
</dbReference>
<evidence type="ECO:0000313" key="3">
    <source>
        <dbReference type="EMBL" id="PQM52304.1"/>
    </source>
</evidence>
<dbReference type="Pfam" id="PF00487">
    <property type="entry name" value="FA_desaturase"/>
    <property type="match status" value="1"/>
</dbReference>
<keyword evidence="1" id="KW-0472">Membrane</keyword>
<sequence length="355" mass="40886">MLCSPTPSESNVVCTRSRFTRPLLFHVPLRLEDSVSVLEAAESPPATARRRRHPHPGEGVPTFAWPTFGLGVGAFVVFVLVAIGTARGSLPAWAAIPLSTAVSYVMFSVAHEALHRSFCSVRWVNAVVGRLAWLFVVLPFSLPSFGYVHGEHHRHTNDPDRDPDMFATHAPAWQLPFRWALMDVFYASWYTRRLWSRIQHSWRRPLAEVAETALMFSLTAAIVGGAIVTNHFWLLAVVVLIPQRIGIFIIGWSFDWLPHHGLEATQREDRYRASRLRVGMEWLMAPLSLSQNYHLVHHLHPWLPFYRYLQAWRRNEELYLEHDVAVSTLFGRELDAEEYRHWKKWAYVEPQSRVA</sequence>
<dbReference type="EMBL" id="PUEV01000050">
    <property type="protein sequence ID" value="PQM52304.1"/>
    <property type="molecule type" value="Genomic_DNA"/>
</dbReference>
<keyword evidence="1" id="KW-1133">Transmembrane helix</keyword>
<feature type="transmembrane region" description="Helical" evidence="1">
    <location>
        <begin position="131"/>
        <end position="150"/>
    </location>
</feature>
<evidence type="ECO:0000313" key="4">
    <source>
        <dbReference type="Proteomes" id="UP000237911"/>
    </source>
</evidence>
<keyword evidence="4" id="KW-1185">Reference proteome</keyword>
<evidence type="ECO:0000256" key="1">
    <source>
        <dbReference type="SAM" id="Phobius"/>
    </source>
</evidence>
<reference evidence="3 4" key="1">
    <citation type="submission" date="2018-02" db="EMBL/GenBank/DDBJ databases">
        <title>Draft genome sequence of Mycobacterium virginiense isolated from mud of a swine farm in Japan.</title>
        <authorList>
            <person name="Ohya K."/>
        </authorList>
    </citation>
    <scope>NUCLEOTIDE SEQUENCE [LARGE SCALE GENOMIC DNA]</scope>
    <source>
        <strain evidence="3 4">GF75</strain>
    </source>
</reference>
<organism evidence="3 4">
    <name type="scientific">Mycolicibacter virginiensis</name>
    <dbReference type="NCBI Taxonomy" id="1795032"/>
    <lineage>
        <taxon>Bacteria</taxon>
        <taxon>Bacillati</taxon>
        <taxon>Actinomycetota</taxon>
        <taxon>Actinomycetes</taxon>
        <taxon>Mycobacteriales</taxon>
        <taxon>Mycobacteriaceae</taxon>
        <taxon>Mycolicibacter</taxon>
    </lineage>
</organism>
<dbReference type="AlphaFoldDB" id="A0A9X7INR1"/>
<feature type="transmembrane region" description="Helical" evidence="1">
    <location>
        <begin position="209"/>
        <end position="227"/>
    </location>
</feature>
<feature type="transmembrane region" description="Helical" evidence="1">
    <location>
        <begin position="233"/>
        <end position="257"/>
    </location>
</feature>
<comment type="caution">
    <text evidence="3">The sequence shown here is derived from an EMBL/GenBank/DDBJ whole genome shotgun (WGS) entry which is preliminary data.</text>
</comment>
<keyword evidence="1" id="KW-0812">Transmembrane</keyword>
<protein>
    <recommendedName>
        <fullName evidence="2">Fatty acid desaturase domain-containing protein</fullName>
    </recommendedName>
</protein>
<dbReference type="Proteomes" id="UP000237911">
    <property type="component" value="Unassembled WGS sequence"/>
</dbReference>
<evidence type="ECO:0000259" key="2">
    <source>
        <dbReference type="Pfam" id="PF00487"/>
    </source>
</evidence>
<dbReference type="GO" id="GO:0006629">
    <property type="term" value="P:lipid metabolic process"/>
    <property type="evidence" value="ECO:0007669"/>
    <property type="project" value="InterPro"/>
</dbReference>
<accession>A0A9X7INR1</accession>